<feature type="region of interest" description="Disordered" evidence="1">
    <location>
        <begin position="1026"/>
        <end position="1060"/>
    </location>
</feature>
<dbReference type="EMBL" id="CAMXCT010006550">
    <property type="protein sequence ID" value="CAI4015785.1"/>
    <property type="molecule type" value="Genomic_DNA"/>
</dbReference>
<evidence type="ECO:0000313" key="4">
    <source>
        <dbReference type="Proteomes" id="UP001152797"/>
    </source>
</evidence>
<comment type="caution">
    <text evidence="2">The sequence shown here is derived from an EMBL/GenBank/DDBJ whole genome shotgun (WGS) entry which is preliminary data.</text>
</comment>
<evidence type="ECO:0000313" key="2">
    <source>
        <dbReference type="EMBL" id="CAI4015785.1"/>
    </source>
</evidence>
<reference evidence="3" key="2">
    <citation type="submission" date="2024-04" db="EMBL/GenBank/DDBJ databases">
        <authorList>
            <person name="Chen Y."/>
            <person name="Shah S."/>
            <person name="Dougan E. K."/>
            <person name="Thang M."/>
            <person name="Chan C."/>
        </authorList>
    </citation>
    <scope>NUCLEOTIDE SEQUENCE [LARGE SCALE GENOMIC DNA]</scope>
</reference>
<feature type="region of interest" description="Disordered" evidence="1">
    <location>
        <begin position="887"/>
        <end position="909"/>
    </location>
</feature>
<feature type="region of interest" description="Disordered" evidence="1">
    <location>
        <begin position="266"/>
        <end position="322"/>
    </location>
</feature>
<sequence length="1439" mass="153996">DVKKNAAVIGPDSESDVDTSSSTSCSLSDRAHVAKMTPEKTSNPDSDKCRKLLLLELEEVELLLQLQLSRAQRARAATTIEKFHPMPRPPAVSMDNLETQPMDETQMMGHNLETQPMDETQMMDELEVDANDGLQDPLSPPQESEGVASLESPLSPSLEPEGDIMNDEEGLVPLDEADLCPPCSDVKAVPVEHPPLEEAKSKARVRGQYASEESKRSSAYHKARPPNLDGEGPSSSAEAAWRKPVPFVEIEPTSKKQVQVMQSFPKAAPKDQGSVPPKTVFTHGPKPPPGSSQSKTFAHAKESSPGPSTETSPATKALVATSASTASEDRRYFVCFGMKTWHGTRQNSNLWRSLVAAPMSAENGAMALIAPDCASFGAPNLGTTLRLVLLCIVVVAAHGIYVVEQPRQTKKHEANAKFSDKELFTRLDMKERLARIRELKANLLSEPSTRVENTFLAEAVPGEVLPASPADQATVPAIEVSAPDVAMHAASPTPAQCALGMKGHDVATPAGDVETPGETIPGDLASPPPPTPMSPPVVRVLEPEFGGATETPVAETQLDSPDPGNCENHGLGHAVPAVAEKPAPTPSTRVHDLLKASKAKKETSASALHQAILALGPPGQLTKEQLAAELLSLHEQMHGNESCGAHEAAGDKAVGKPLEETPEKILQTPLPKSMPPPAKVPNKALSIACPPDTQTRAAPQAKLAVVEAKPAAPLAVVQAKPAPPTTAPTAVAVPAAPLTACVVAEAKAATPPTTLEAVQAKPAPPTAPPKAAAVPAAPLTAVAEAKAASPPTALAANVGSTGTPGPGAVANPGPTTAPAAKVALAPSVAPAESTDQSVEQKLLELRIRRHVMAANTDELLRAKMKETFLKTGSLQEDTSGSILDAMDVNEGAPGGGGGGGGERQPAPAVERPCGAHSFSMPVADNFPISAIGAVPAPAWQKDRRRPEPKGLSVGHCNLQPNIIAVCAGMAEPLTKLRKLNEELIDMQAAATAVAPTKEDKDKLVQKYIEITKNDTIMNNWASRARSWKPPLTEEEKAARKEKTKRKKVKSEDGDDESQRLLSHLRTCAPENNDDLEQQLMEELLEHFETGVLSQSMMLMQIASWKDPANWSRNLHRLIQRFGLSLNVVVNNVLCPCLFRNRITQVPWPVLFLSSWLPMVFAKTGGALLMNGFTVDQDDHEKALASFWQLYRAVDPNHAVYTMHPSRLGSVLPLMYHGDEGRGRLKRAVLVTSFVSALPVSGHPFLSHLLCTVFPGERYATGDDGVETLEALHAAVARDLNENGGGPMHKHDGVQTDQVLLACRFNLWDGNNIPDRLEAAFADFDAWRRRMRISSSITEFDLKKSFKCQLGDWPRFGGKGYDTTVVSTEALALLRWVMGSVDVYFRAINVKGRRWIPEGYIALTAWSMARGLATWVDEAFIGGPDVPALSSILDLHSHNA</sequence>
<feature type="compositionally biased region" description="Low complexity" evidence="1">
    <location>
        <begin position="303"/>
        <end position="313"/>
    </location>
</feature>
<feature type="compositionally biased region" description="Low complexity" evidence="1">
    <location>
        <begin position="149"/>
        <end position="159"/>
    </location>
</feature>
<feature type="non-terminal residue" evidence="2">
    <location>
        <position position="1"/>
    </location>
</feature>
<evidence type="ECO:0000313" key="3">
    <source>
        <dbReference type="EMBL" id="CAL1169160.1"/>
    </source>
</evidence>
<feature type="compositionally biased region" description="Gly residues" evidence="1">
    <location>
        <begin position="892"/>
        <end position="902"/>
    </location>
</feature>
<evidence type="ECO:0000256" key="1">
    <source>
        <dbReference type="SAM" id="MobiDB-lite"/>
    </source>
</evidence>
<organism evidence="2">
    <name type="scientific">Cladocopium goreaui</name>
    <dbReference type="NCBI Taxonomy" id="2562237"/>
    <lineage>
        <taxon>Eukaryota</taxon>
        <taxon>Sar</taxon>
        <taxon>Alveolata</taxon>
        <taxon>Dinophyceae</taxon>
        <taxon>Suessiales</taxon>
        <taxon>Symbiodiniaceae</taxon>
        <taxon>Cladocopium</taxon>
    </lineage>
</organism>
<accession>A0A9P1DT07</accession>
<feature type="region of interest" description="Disordered" evidence="1">
    <location>
        <begin position="124"/>
        <end position="244"/>
    </location>
</feature>
<feature type="compositionally biased region" description="Basic and acidic residues" evidence="1">
    <location>
        <begin position="1031"/>
        <end position="1040"/>
    </location>
</feature>
<dbReference type="EMBL" id="CAMXCT020006550">
    <property type="protein sequence ID" value="CAL1169160.1"/>
    <property type="molecule type" value="Genomic_DNA"/>
</dbReference>
<feature type="compositionally biased region" description="Low complexity" evidence="1">
    <location>
        <begin position="18"/>
        <end position="28"/>
    </location>
</feature>
<keyword evidence="4" id="KW-1185">Reference proteome</keyword>
<proteinExistence type="predicted"/>
<reference evidence="2" key="1">
    <citation type="submission" date="2022-10" db="EMBL/GenBank/DDBJ databases">
        <authorList>
            <person name="Chen Y."/>
            <person name="Dougan E. K."/>
            <person name="Chan C."/>
            <person name="Rhodes N."/>
            <person name="Thang M."/>
        </authorList>
    </citation>
    <scope>NUCLEOTIDE SEQUENCE</scope>
</reference>
<protein>
    <submittedName>
        <fullName evidence="2">Uncharacterized protein</fullName>
    </submittedName>
</protein>
<dbReference type="EMBL" id="CAMXCT030006550">
    <property type="protein sequence ID" value="CAL4803097.1"/>
    <property type="molecule type" value="Genomic_DNA"/>
</dbReference>
<gene>
    <name evidence="2" type="ORF">C1SCF055_LOCUS40593</name>
</gene>
<feature type="region of interest" description="Disordered" evidence="1">
    <location>
        <begin position="1"/>
        <end position="46"/>
    </location>
</feature>
<feature type="compositionally biased region" description="Acidic residues" evidence="1">
    <location>
        <begin position="160"/>
        <end position="178"/>
    </location>
</feature>
<feature type="non-terminal residue" evidence="2">
    <location>
        <position position="1439"/>
    </location>
</feature>
<dbReference type="Proteomes" id="UP001152797">
    <property type="component" value="Unassembled WGS sequence"/>
</dbReference>
<name>A0A9P1DT07_9DINO</name>